<name>A0A2H0KUC7_9BACT</name>
<evidence type="ECO:0000313" key="2">
    <source>
        <dbReference type="Proteomes" id="UP000229317"/>
    </source>
</evidence>
<sequence length="231" mass="26643">MERVNPRCGFLKCGRRFVRKIRPFPGDNYGRSPTNIRDKEEGITDTRTIGYNQEIPFGAAICSFIGWGQKVFDEEERLRDPRKSFIPFEELMIAELDGAPFHVAGDDIVDEIYDIEESLAEILEEDRFDFMSQLKPGKILAWHYPQPYPPDLSEIECSGNHGKIYTERGEVTIFYKRKKIPFAKPEPEKKLPVNTPFPPSPPKKMDLRVLGSLLNAKKMPQLHQIAMMAKR</sequence>
<comment type="caution">
    <text evidence="1">The sequence shown here is derived from an EMBL/GenBank/DDBJ whole genome shotgun (WGS) entry which is preliminary data.</text>
</comment>
<organism evidence="1 2">
    <name type="scientific">Candidatus Portnoybacteria bacterium CG11_big_fil_rev_8_21_14_0_20_40_15</name>
    <dbReference type="NCBI Taxonomy" id="1974817"/>
    <lineage>
        <taxon>Bacteria</taxon>
        <taxon>Candidatus Portnoyibacteriota</taxon>
    </lineage>
</organism>
<dbReference type="Proteomes" id="UP000229317">
    <property type="component" value="Unassembled WGS sequence"/>
</dbReference>
<reference evidence="1 2" key="1">
    <citation type="submission" date="2017-09" db="EMBL/GenBank/DDBJ databases">
        <title>Depth-based differentiation of microbial function through sediment-hosted aquifers and enrichment of novel symbionts in the deep terrestrial subsurface.</title>
        <authorList>
            <person name="Probst A.J."/>
            <person name="Ladd B."/>
            <person name="Jarett J.K."/>
            <person name="Geller-Mcgrath D.E."/>
            <person name="Sieber C.M."/>
            <person name="Emerson J.B."/>
            <person name="Anantharaman K."/>
            <person name="Thomas B.C."/>
            <person name="Malmstrom R."/>
            <person name="Stieglmeier M."/>
            <person name="Klingl A."/>
            <person name="Woyke T."/>
            <person name="Ryan C.M."/>
            <person name="Banfield J.F."/>
        </authorList>
    </citation>
    <scope>NUCLEOTIDE SEQUENCE [LARGE SCALE GENOMIC DNA]</scope>
    <source>
        <strain evidence="1">CG11_big_fil_rev_8_21_14_0_20_40_15</strain>
    </source>
</reference>
<dbReference type="AlphaFoldDB" id="A0A2H0KUC7"/>
<protein>
    <submittedName>
        <fullName evidence="1">Uncharacterized protein</fullName>
    </submittedName>
</protein>
<accession>A0A2H0KUC7</accession>
<proteinExistence type="predicted"/>
<dbReference type="EMBL" id="PCVO01000061">
    <property type="protein sequence ID" value="PIQ74905.1"/>
    <property type="molecule type" value="Genomic_DNA"/>
</dbReference>
<evidence type="ECO:0000313" key="1">
    <source>
        <dbReference type="EMBL" id="PIQ74905.1"/>
    </source>
</evidence>
<gene>
    <name evidence="1" type="ORF">COV84_04065</name>
</gene>